<name>A0ABD1VBV8_9LAMI</name>
<keyword evidence="4" id="KW-1185">Reference proteome</keyword>
<evidence type="ECO:0000313" key="3">
    <source>
        <dbReference type="EMBL" id="KAL2534821.1"/>
    </source>
</evidence>
<proteinExistence type="predicted"/>
<dbReference type="Pfam" id="PF11331">
    <property type="entry name" value="Zn_ribbon_12"/>
    <property type="match status" value="1"/>
</dbReference>
<feature type="domain" description="Probable zinc-ribbon" evidence="2">
    <location>
        <begin position="35"/>
        <end position="79"/>
    </location>
</feature>
<feature type="region of interest" description="Disordered" evidence="1">
    <location>
        <begin position="95"/>
        <end position="124"/>
    </location>
</feature>
<reference evidence="4" key="1">
    <citation type="submission" date="2024-07" db="EMBL/GenBank/DDBJ databases">
        <title>Two chromosome-level genome assemblies of Korean endemic species Abeliophyllum distichum and Forsythia ovata (Oleaceae).</title>
        <authorList>
            <person name="Jang H."/>
        </authorList>
    </citation>
    <scope>NUCLEOTIDE SEQUENCE [LARGE SCALE GENOMIC DNA]</scope>
</reference>
<dbReference type="InterPro" id="IPR021480">
    <property type="entry name" value="Zinc_ribbon_12"/>
</dbReference>
<evidence type="ECO:0000259" key="2">
    <source>
        <dbReference type="Pfam" id="PF11331"/>
    </source>
</evidence>
<organism evidence="3 4">
    <name type="scientific">Abeliophyllum distichum</name>
    <dbReference type="NCBI Taxonomy" id="126358"/>
    <lineage>
        <taxon>Eukaryota</taxon>
        <taxon>Viridiplantae</taxon>
        <taxon>Streptophyta</taxon>
        <taxon>Embryophyta</taxon>
        <taxon>Tracheophyta</taxon>
        <taxon>Spermatophyta</taxon>
        <taxon>Magnoliopsida</taxon>
        <taxon>eudicotyledons</taxon>
        <taxon>Gunneridae</taxon>
        <taxon>Pentapetalae</taxon>
        <taxon>asterids</taxon>
        <taxon>lamiids</taxon>
        <taxon>Lamiales</taxon>
        <taxon>Oleaceae</taxon>
        <taxon>Forsythieae</taxon>
        <taxon>Abeliophyllum</taxon>
    </lineage>
</organism>
<dbReference type="PANTHER" id="PTHR31105:SF42">
    <property type="entry name" value="OS02G0258300 PROTEIN"/>
    <property type="match status" value="1"/>
</dbReference>
<feature type="compositionally biased region" description="Basic and acidic residues" evidence="1">
    <location>
        <begin position="114"/>
        <end position="124"/>
    </location>
</feature>
<accession>A0ABD1VBV8</accession>
<dbReference type="EMBL" id="JBFOLK010000002">
    <property type="protein sequence ID" value="KAL2534821.1"/>
    <property type="molecule type" value="Genomic_DNA"/>
</dbReference>
<dbReference type="InterPro" id="IPR040244">
    <property type="entry name" value="EDR4-like"/>
</dbReference>
<evidence type="ECO:0000313" key="4">
    <source>
        <dbReference type="Proteomes" id="UP001604336"/>
    </source>
</evidence>
<dbReference type="AlphaFoldDB" id="A0ABD1VBV8"/>
<feature type="compositionally biased region" description="Polar residues" evidence="1">
    <location>
        <begin position="95"/>
        <end position="113"/>
    </location>
</feature>
<comment type="caution">
    <text evidence="3">The sequence shown here is derived from an EMBL/GenBank/DDBJ whole genome shotgun (WGS) entry which is preliminary data.</text>
</comment>
<sequence>MSSNDVDSENGGFIYHRPKKAVVAHGSGRTCSPIAGGAPIITYCNCFELLKLQRKHISIVKNQQKIKCVACSTIILFKVGNKGIIISVLTNIDQVPNETHNGSTGTSDENFNYSHDECGERTWE</sequence>
<protein>
    <recommendedName>
        <fullName evidence="2">Probable zinc-ribbon domain-containing protein</fullName>
    </recommendedName>
</protein>
<dbReference type="Proteomes" id="UP001604336">
    <property type="component" value="Unassembled WGS sequence"/>
</dbReference>
<evidence type="ECO:0000256" key="1">
    <source>
        <dbReference type="SAM" id="MobiDB-lite"/>
    </source>
</evidence>
<dbReference type="PANTHER" id="PTHR31105">
    <property type="entry name" value="EXTRA-LARGE G-PROTEIN-LIKE"/>
    <property type="match status" value="1"/>
</dbReference>
<gene>
    <name evidence="3" type="ORF">Adt_08172</name>
</gene>